<reference evidence="4" key="1">
    <citation type="journal article" date="2019" name="Sci. Rep.">
        <title>Draft genome of Tanacetum cinerariifolium, the natural source of mosquito coil.</title>
        <authorList>
            <person name="Yamashiro T."/>
            <person name="Shiraishi A."/>
            <person name="Satake H."/>
            <person name="Nakayama K."/>
        </authorList>
    </citation>
    <scope>NUCLEOTIDE SEQUENCE</scope>
</reference>
<dbReference type="InterPro" id="IPR057670">
    <property type="entry name" value="SH3_retrovirus"/>
</dbReference>
<dbReference type="EMBL" id="BKCJ010005244">
    <property type="protein sequence ID" value="GEU65664.1"/>
    <property type="molecule type" value="Genomic_DNA"/>
</dbReference>
<gene>
    <name evidence="4" type="ORF">Tci_037642</name>
</gene>
<comment type="caution">
    <text evidence="4">The sequence shown here is derived from an EMBL/GenBank/DDBJ whole genome shotgun (WGS) entry which is preliminary data.</text>
</comment>
<feature type="domain" description="Retroviral polymerase SH3-like" evidence="3">
    <location>
        <begin position="735"/>
        <end position="779"/>
    </location>
</feature>
<feature type="region of interest" description="Disordered" evidence="2">
    <location>
        <begin position="802"/>
        <end position="835"/>
    </location>
</feature>
<evidence type="ECO:0000256" key="1">
    <source>
        <dbReference type="SAM" id="Coils"/>
    </source>
</evidence>
<keyword evidence="1" id="KW-0175">Coiled coil</keyword>
<feature type="coiled-coil region" evidence="1">
    <location>
        <begin position="498"/>
        <end position="525"/>
    </location>
</feature>
<evidence type="ECO:0000259" key="3">
    <source>
        <dbReference type="Pfam" id="PF25597"/>
    </source>
</evidence>
<sequence length="1342" mass="153160">MANLSKDIQWFYCQGKENRVNILKSINEGPFQMGTFRETLAEGKEGALHLGLKRTRVYSDLSPDDKERFVTAMKLNKGLRDSNYDQLYAYLKQHEAHVNENKMMLDQFTKHTVDPLTLISNDSHQQLSPMDNLTKTLALLTQSYKTYIPQINNQLKTSSNTRNQAIVQDRRVVVQNFQGQHNRRQGNNARGTGAAGYGGAQNRVRTANLDLALNVDNVFQTDECDTFDFDVDEAPTAHTMFIENLSFADPVYDEAGLYYDLDILSEVQDHDNYQDAVCELHEVHEMHDHVQPNCVVDSDVEYTRDSNMIPYDQYVKDNAESVVQNTISSIPHDASMMKINEMHEQTAQCESVKAHTKVVNALLIVELVIYREQVELDIHTTKTIDPLANTLVQGSHQDESSSSQRAGPALKTIKGFTVYPPNTPTILVPRVLPTKSQVKINIFSLIQLFSEFEKTYKKRITPKGLTERERGFEQTKECYLTEVIPFFKTLKDHFEGIQKALNKEIKEMKESFEELEAEVDQNVVNRKHDEIERKKFLIANDNLIADCLSKEVIFIATNSELTVSRFTEMHDAHTVFQARCLELEAELSKLNDKIQKDDHNELVKHFSNLEVNHLNLQLKHQHLKKVLEKTNLYLLGILLILTQSLNNRKVHLDYLKHLKESVATLREVVEEARDERPLDRSFASACLYTKHSQELIEYMSCTCPKDFNKRDNKHASTSLTRKKQVTFEDQCETEDLGKWQPTADIGIFVGYAPSMKSYIIYNKRTRRIMETHHIQFDELSKSMAPMRLSTGPVVTDIIEGTKSKQNRAQNGKHGKVKSQQKSTQSKSKTEPGGFIDKFVCDPNKTPYSSQRPPQDCPKYGNPVDGLYCRHCALLRKKLKEQIFSKDFLNTIESSNDNSNVVNMPQEPIVFNQNPDENSSQSPPHIDHHFCYGDENSFAYDSTPNLVNNSPNVFNPPSQPPMYSYEFCRDNDHYSYDCPPQKIPLCYDDDDDEESSTPLRDIIISELPSCIAITPVLSTKETKDSLIMGDEHLDTIPKKEFDEFIKSSVKNFIPNPSESKDERECEVPACDDFTTFSNLLFDANDDFSSSDDDSFSDKDIPKEIYLNPLFKEEIISIKIHPHHFNAESDLIESLLNQDSSIISSSKIDSLLDEFAGELIFLKTIPPRINEADCDPEEEIHLIEKLLYDYSSPRLLEEFISKNYDAAIKSFSPSPIPVEDSDSLMEEIDLSFTLNYSMPSGIENDDYDSEGDMLILEESLSNDSFSLPENESFHFDIPSSLCPPTKPPDDDEIEPNSGILTVKVVGDISEHYVLMLRLLSTQPTLASNEEKSPYLLSHRGLKAF</sequence>
<proteinExistence type="predicted"/>
<protein>
    <submittedName>
        <fullName evidence="4">Retrovirus-related Pol polyprotein from transposon TNT 1-94</fullName>
    </submittedName>
</protein>
<evidence type="ECO:0000256" key="2">
    <source>
        <dbReference type="SAM" id="MobiDB-lite"/>
    </source>
</evidence>
<dbReference type="Pfam" id="PF25597">
    <property type="entry name" value="SH3_retrovirus"/>
    <property type="match status" value="1"/>
</dbReference>
<accession>A0A6L2LZA6</accession>
<name>A0A6L2LZA6_TANCI</name>
<organism evidence="4">
    <name type="scientific">Tanacetum cinerariifolium</name>
    <name type="common">Dalmatian daisy</name>
    <name type="synonym">Chrysanthemum cinerariifolium</name>
    <dbReference type="NCBI Taxonomy" id="118510"/>
    <lineage>
        <taxon>Eukaryota</taxon>
        <taxon>Viridiplantae</taxon>
        <taxon>Streptophyta</taxon>
        <taxon>Embryophyta</taxon>
        <taxon>Tracheophyta</taxon>
        <taxon>Spermatophyta</taxon>
        <taxon>Magnoliopsida</taxon>
        <taxon>eudicotyledons</taxon>
        <taxon>Gunneridae</taxon>
        <taxon>Pentapetalae</taxon>
        <taxon>asterids</taxon>
        <taxon>campanulids</taxon>
        <taxon>Asterales</taxon>
        <taxon>Asteraceae</taxon>
        <taxon>Asteroideae</taxon>
        <taxon>Anthemideae</taxon>
        <taxon>Anthemidinae</taxon>
        <taxon>Tanacetum</taxon>
    </lineage>
</organism>
<evidence type="ECO:0000313" key="4">
    <source>
        <dbReference type="EMBL" id="GEU65664.1"/>
    </source>
</evidence>